<gene>
    <name evidence="2" type="ORF">GCM10022239_22180</name>
</gene>
<evidence type="ECO:0000256" key="1">
    <source>
        <dbReference type="SAM" id="MobiDB-lite"/>
    </source>
</evidence>
<name>A0ABP7FR30_9MICO</name>
<dbReference type="Proteomes" id="UP001501004">
    <property type="component" value="Unassembled WGS sequence"/>
</dbReference>
<evidence type="ECO:0000313" key="3">
    <source>
        <dbReference type="Proteomes" id="UP001501004"/>
    </source>
</evidence>
<feature type="region of interest" description="Disordered" evidence="1">
    <location>
        <begin position="1"/>
        <end position="34"/>
    </location>
</feature>
<reference evidence="3" key="1">
    <citation type="journal article" date="2019" name="Int. J. Syst. Evol. Microbiol.">
        <title>The Global Catalogue of Microorganisms (GCM) 10K type strain sequencing project: providing services to taxonomists for standard genome sequencing and annotation.</title>
        <authorList>
            <consortium name="The Broad Institute Genomics Platform"/>
            <consortium name="The Broad Institute Genome Sequencing Center for Infectious Disease"/>
            <person name="Wu L."/>
            <person name="Ma J."/>
        </authorList>
    </citation>
    <scope>NUCLEOTIDE SEQUENCE [LARGE SCALE GENOMIC DNA]</scope>
    <source>
        <strain evidence="3">JCM 16949</strain>
    </source>
</reference>
<proteinExistence type="predicted"/>
<evidence type="ECO:0000313" key="2">
    <source>
        <dbReference type="EMBL" id="GAA3746172.1"/>
    </source>
</evidence>
<protein>
    <submittedName>
        <fullName evidence="2">Uncharacterized protein</fullName>
    </submittedName>
</protein>
<organism evidence="2 3">
    <name type="scientific">Leifsonella bigeumensis</name>
    <dbReference type="NCBI Taxonomy" id="433643"/>
    <lineage>
        <taxon>Bacteria</taxon>
        <taxon>Bacillati</taxon>
        <taxon>Actinomycetota</taxon>
        <taxon>Actinomycetes</taxon>
        <taxon>Micrococcales</taxon>
        <taxon>Microbacteriaceae</taxon>
        <taxon>Leifsonella</taxon>
    </lineage>
</organism>
<comment type="caution">
    <text evidence="2">The sequence shown here is derived from an EMBL/GenBank/DDBJ whole genome shotgun (WGS) entry which is preliminary data.</text>
</comment>
<sequence>MPGARTERARPEAVDEHDEGPIDRWKPEPIRSAEHRVEAVRQNIGKARPRGIRGR</sequence>
<keyword evidence="3" id="KW-1185">Reference proteome</keyword>
<accession>A0ABP7FR30</accession>
<dbReference type="EMBL" id="BAABAE010000003">
    <property type="protein sequence ID" value="GAA3746172.1"/>
    <property type="molecule type" value="Genomic_DNA"/>
</dbReference>